<dbReference type="PANTHER" id="PTHR43847:SF1">
    <property type="entry name" value="BLL3993 PROTEIN"/>
    <property type="match status" value="1"/>
</dbReference>
<dbReference type="STRING" id="1048834.TC41_1735"/>
<comment type="subcellular location">
    <subcellularLocation>
        <location evidence="1">Endomembrane system</location>
        <topology evidence="1">Multi-pass membrane protein</topology>
    </subcellularLocation>
</comment>
<reference evidence="7" key="2">
    <citation type="submission" date="2011-06" db="EMBL/GenBank/DDBJ databases">
        <title>The complete genome sequence of Alicyclobacillus acidocaldarius sp. Tc-4-1.</title>
        <authorList>
            <person name="Chen Y."/>
            <person name="He Y."/>
            <person name="Dong Z."/>
            <person name="Hu S."/>
        </authorList>
    </citation>
    <scope>NUCLEOTIDE SEQUENCE [LARGE SCALE GENOMIC DNA]</scope>
    <source>
        <strain evidence="7">Tc-4-1</strain>
    </source>
</reference>
<dbReference type="PATRIC" id="fig|1048834.4.peg.1648"/>
<feature type="transmembrane region" description="Helical" evidence="5">
    <location>
        <begin position="64"/>
        <end position="89"/>
    </location>
</feature>
<dbReference type="InterPro" id="IPR007318">
    <property type="entry name" value="Phopholipid_MeTrfase"/>
</dbReference>
<dbReference type="EMBL" id="CP002902">
    <property type="protein sequence ID" value="AEJ43662.1"/>
    <property type="molecule type" value="Genomic_DNA"/>
</dbReference>
<evidence type="ECO:0000256" key="2">
    <source>
        <dbReference type="ARBA" id="ARBA00022692"/>
    </source>
</evidence>
<evidence type="ECO:0000313" key="7">
    <source>
        <dbReference type="Proteomes" id="UP000000292"/>
    </source>
</evidence>
<evidence type="ECO:0000313" key="6">
    <source>
        <dbReference type="EMBL" id="AEJ43662.1"/>
    </source>
</evidence>
<gene>
    <name evidence="6" type="ordered locus">TC41_1735</name>
</gene>
<dbReference type="eggNOG" id="COG2020">
    <property type="taxonomic scope" value="Bacteria"/>
</dbReference>
<dbReference type="GO" id="GO:0008168">
    <property type="term" value="F:methyltransferase activity"/>
    <property type="evidence" value="ECO:0007669"/>
    <property type="project" value="UniProtKB-KW"/>
</dbReference>
<reference evidence="6 7" key="1">
    <citation type="journal article" date="2011" name="J. Bacteriol.">
        <title>Complete Genome Sequence of Alicyclobacillus acidocaldarius Strain Tc-4-1.</title>
        <authorList>
            <person name="Chen Y."/>
            <person name="He Y."/>
            <person name="Zhang B."/>
            <person name="Yang J."/>
            <person name="Li W."/>
            <person name="Dong Z."/>
            <person name="Hu S."/>
        </authorList>
    </citation>
    <scope>NUCLEOTIDE SEQUENCE [LARGE SCALE GENOMIC DNA]</scope>
    <source>
        <strain evidence="6 7">Tc-4-1</strain>
    </source>
</reference>
<proteinExistence type="predicted"/>
<dbReference type="AlphaFoldDB" id="F8IL96"/>
<evidence type="ECO:0000256" key="5">
    <source>
        <dbReference type="SAM" id="Phobius"/>
    </source>
</evidence>
<keyword evidence="2 5" id="KW-0812">Transmembrane</keyword>
<dbReference type="PANTHER" id="PTHR43847">
    <property type="entry name" value="BLL3993 PROTEIN"/>
    <property type="match status" value="1"/>
</dbReference>
<accession>F8IL96</accession>
<keyword evidence="4 5" id="KW-0472">Membrane</keyword>
<name>F8IL96_ALIAT</name>
<evidence type="ECO:0000256" key="3">
    <source>
        <dbReference type="ARBA" id="ARBA00022989"/>
    </source>
</evidence>
<dbReference type="GO" id="GO:0012505">
    <property type="term" value="C:endomembrane system"/>
    <property type="evidence" value="ECO:0007669"/>
    <property type="project" value="UniProtKB-SubCell"/>
</dbReference>
<dbReference type="Pfam" id="PF04191">
    <property type="entry name" value="PEMT"/>
    <property type="match status" value="1"/>
</dbReference>
<sequence length="135" mass="15703">MVVAWSVRGPIQEPWWRFELSYVIQLVALGLEVWALITLRICFSQLAEAHDVVRHGPYRYVRHPLYIAYGLGMFGSCVGANRLVLWGLWLLFVGMEILRARAEEQVLARVFPTYRAYQAETGMWFPRWRGGEGRC</sequence>
<dbReference type="HOGENOM" id="CLU_065200_5_2_9"/>
<dbReference type="InterPro" id="IPR052527">
    <property type="entry name" value="Metal_cation-efflux_comp"/>
</dbReference>
<evidence type="ECO:0000256" key="4">
    <source>
        <dbReference type="ARBA" id="ARBA00023136"/>
    </source>
</evidence>
<feature type="transmembrane region" description="Helical" evidence="5">
    <location>
        <begin position="20"/>
        <end position="43"/>
    </location>
</feature>
<dbReference type="Gene3D" id="1.20.120.1630">
    <property type="match status" value="1"/>
</dbReference>
<dbReference type="KEGG" id="aad:TC41_1735"/>
<keyword evidence="6" id="KW-0489">Methyltransferase</keyword>
<keyword evidence="3 5" id="KW-1133">Transmembrane helix</keyword>
<organism evidence="6 7">
    <name type="scientific">Alicyclobacillus acidocaldarius (strain Tc-4-1)</name>
    <name type="common">Bacillus acidocaldarius</name>
    <dbReference type="NCBI Taxonomy" id="1048834"/>
    <lineage>
        <taxon>Bacteria</taxon>
        <taxon>Bacillati</taxon>
        <taxon>Bacillota</taxon>
        <taxon>Bacilli</taxon>
        <taxon>Bacillales</taxon>
        <taxon>Alicyclobacillaceae</taxon>
        <taxon>Alicyclobacillus</taxon>
    </lineage>
</organism>
<keyword evidence="6" id="KW-0808">Transferase</keyword>
<evidence type="ECO:0000256" key="1">
    <source>
        <dbReference type="ARBA" id="ARBA00004127"/>
    </source>
</evidence>
<dbReference type="GO" id="GO:0032259">
    <property type="term" value="P:methylation"/>
    <property type="evidence" value="ECO:0007669"/>
    <property type="project" value="UniProtKB-KW"/>
</dbReference>
<protein>
    <submittedName>
        <fullName evidence="6">Isoprenylcysteine carboxyl methyltransferase</fullName>
    </submittedName>
</protein>
<dbReference type="Proteomes" id="UP000000292">
    <property type="component" value="Chromosome"/>
</dbReference>